<evidence type="ECO:0000313" key="3">
    <source>
        <dbReference type="EMBL" id="PAE90503.1"/>
    </source>
</evidence>
<evidence type="ECO:0000313" key="4">
    <source>
        <dbReference type="Proteomes" id="UP000216207"/>
    </source>
</evidence>
<proteinExistence type="inferred from homology"/>
<gene>
    <name evidence="3" type="ORF">CHH72_01020</name>
</gene>
<evidence type="ECO:0000256" key="1">
    <source>
        <dbReference type="ARBA" id="ARBA00008522"/>
    </source>
</evidence>
<accession>A0A268P429</accession>
<dbReference type="RefSeq" id="WP_011246532.1">
    <property type="nucleotide sequence ID" value="NZ_BOQQ01000005.1"/>
</dbReference>
<comment type="caution">
    <text evidence="3">The sequence shown here is derived from an EMBL/GenBank/DDBJ whole genome shotgun (WGS) entry which is preliminary data.</text>
</comment>
<dbReference type="OMA" id="CPVKDEI"/>
<evidence type="ECO:0000256" key="2">
    <source>
        <dbReference type="HAMAP-Rule" id="MF_00489"/>
    </source>
</evidence>
<dbReference type="HAMAP" id="MF_00489">
    <property type="entry name" value="UPF0178"/>
    <property type="match status" value="1"/>
</dbReference>
<dbReference type="EMBL" id="NPCC01000004">
    <property type="protein sequence ID" value="PAE90503.1"/>
    <property type="molecule type" value="Genomic_DNA"/>
</dbReference>
<dbReference type="Proteomes" id="UP000216207">
    <property type="component" value="Unassembled WGS sequence"/>
</dbReference>
<comment type="similarity">
    <text evidence="1 2">Belongs to the UPF0178 family.</text>
</comment>
<protein>
    <recommendedName>
        <fullName evidence="2">UPF0178 protein CHH72_01020</fullName>
    </recommendedName>
</protein>
<name>A0A268P429_SHOCL</name>
<reference evidence="3 4" key="1">
    <citation type="submission" date="2017-07" db="EMBL/GenBank/DDBJ databases">
        <title>Isolation and whole genome analysis of endospore-forming bacteria from heroin.</title>
        <authorList>
            <person name="Kalinowski J."/>
            <person name="Ahrens B."/>
            <person name="Al-Dilaimi A."/>
            <person name="Winkler A."/>
            <person name="Wibberg D."/>
            <person name="Schleenbecker U."/>
            <person name="Ruckert C."/>
            <person name="Wolfel R."/>
            <person name="Grass G."/>
        </authorList>
    </citation>
    <scope>NUCLEOTIDE SEQUENCE [LARGE SCALE GENOMIC DNA]</scope>
    <source>
        <strain evidence="3 4">7539</strain>
    </source>
</reference>
<sequence>MVIPSNTTVYVDADSCPVKEEVISLARTFGKKMVFVYSYAHTMSLPKDVETAIVDTSKEAADLYLLQSVNRGDVCVTQDHALASLLLVKGVIVLSPRGHVYKEEEMPAMLAWRHTSQKARRAGKKTRGPKKFTASDRAAFYHALYAVLEKIAKE</sequence>
<organism evidence="3 4">
    <name type="scientific">Shouchella clausii</name>
    <name type="common">Alkalihalobacillus clausii</name>
    <dbReference type="NCBI Taxonomy" id="79880"/>
    <lineage>
        <taxon>Bacteria</taxon>
        <taxon>Bacillati</taxon>
        <taxon>Bacillota</taxon>
        <taxon>Bacilli</taxon>
        <taxon>Bacillales</taxon>
        <taxon>Bacillaceae</taxon>
        <taxon>Shouchella</taxon>
    </lineage>
</organism>
<dbReference type="PANTHER" id="PTHR35146">
    <property type="entry name" value="UPF0178 PROTEIN YAII"/>
    <property type="match status" value="1"/>
</dbReference>
<dbReference type="PANTHER" id="PTHR35146:SF1">
    <property type="entry name" value="UPF0178 PROTEIN YAII"/>
    <property type="match status" value="1"/>
</dbReference>
<dbReference type="AlphaFoldDB" id="A0A268P429"/>
<dbReference type="Pfam" id="PF02639">
    <property type="entry name" value="DUF188"/>
    <property type="match status" value="1"/>
</dbReference>
<dbReference type="InterPro" id="IPR003791">
    <property type="entry name" value="UPF0178"/>
</dbReference>